<feature type="region of interest" description="Disordered" evidence="1">
    <location>
        <begin position="17"/>
        <end position="41"/>
    </location>
</feature>
<evidence type="ECO:0000313" key="3">
    <source>
        <dbReference type="EMBL" id="CAH1772490.1"/>
    </source>
</evidence>
<feature type="compositionally biased region" description="Polar residues" evidence="1">
    <location>
        <begin position="233"/>
        <end position="244"/>
    </location>
</feature>
<evidence type="ECO:0000259" key="2">
    <source>
        <dbReference type="Pfam" id="PF15391"/>
    </source>
</evidence>
<feature type="region of interest" description="Disordered" evidence="1">
    <location>
        <begin position="78"/>
        <end position="127"/>
    </location>
</feature>
<feature type="region of interest" description="Disordered" evidence="1">
    <location>
        <begin position="172"/>
        <end position="269"/>
    </location>
</feature>
<feature type="domain" description="DUF4614" evidence="2">
    <location>
        <begin position="625"/>
        <end position="797"/>
    </location>
</feature>
<feature type="compositionally biased region" description="Polar residues" evidence="1">
    <location>
        <begin position="524"/>
        <end position="540"/>
    </location>
</feature>
<feature type="region of interest" description="Disordered" evidence="1">
    <location>
        <begin position="294"/>
        <end position="329"/>
    </location>
</feature>
<feature type="compositionally biased region" description="Low complexity" evidence="1">
    <location>
        <begin position="645"/>
        <end position="657"/>
    </location>
</feature>
<feature type="region of interest" description="Disordered" evidence="1">
    <location>
        <begin position="635"/>
        <end position="687"/>
    </location>
</feature>
<feature type="compositionally biased region" description="Gly residues" evidence="1">
    <location>
        <begin position="313"/>
        <end position="327"/>
    </location>
</feature>
<name>A0A8S4MUJ1_OWEFU</name>
<dbReference type="AlphaFoldDB" id="A0A8S4MUJ1"/>
<feature type="compositionally biased region" description="Low complexity" evidence="1">
    <location>
        <begin position="578"/>
        <end position="590"/>
    </location>
</feature>
<organism evidence="3 4">
    <name type="scientific">Owenia fusiformis</name>
    <name type="common">Polychaete worm</name>
    <dbReference type="NCBI Taxonomy" id="6347"/>
    <lineage>
        <taxon>Eukaryota</taxon>
        <taxon>Metazoa</taxon>
        <taxon>Spiralia</taxon>
        <taxon>Lophotrochozoa</taxon>
        <taxon>Annelida</taxon>
        <taxon>Polychaeta</taxon>
        <taxon>Sedentaria</taxon>
        <taxon>Canalipalpata</taxon>
        <taxon>Sabellida</taxon>
        <taxon>Oweniida</taxon>
        <taxon>Oweniidae</taxon>
        <taxon>Owenia</taxon>
    </lineage>
</organism>
<feature type="compositionally biased region" description="Basic and acidic residues" evidence="1">
    <location>
        <begin position="26"/>
        <end position="37"/>
    </location>
</feature>
<feature type="compositionally biased region" description="Polar residues" evidence="1">
    <location>
        <begin position="186"/>
        <end position="212"/>
    </location>
</feature>
<evidence type="ECO:0000256" key="1">
    <source>
        <dbReference type="SAM" id="MobiDB-lite"/>
    </source>
</evidence>
<gene>
    <name evidence="3" type="ORF">OFUS_LOCUS253</name>
</gene>
<dbReference type="Pfam" id="PF15391">
    <property type="entry name" value="DUF4614"/>
    <property type="match status" value="1"/>
</dbReference>
<dbReference type="Proteomes" id="UP000749559">
    <property type="component" value="Unassembled WGS sequence"/>
</dbReference>
<feature type="compositionally biased region" description="Basic residues" evidence="1">
    <location>
        <begin position="462"/>
        <end position="472"/>
    </location>
</feature>
<sequence length="819" mass="90887">MFRKSGSASSVNSLLSRANAQLRGQKVAEGRQEAKVSDDDDDLQAYLTSLTKKTSGVTSNFEDLSDISMNDDDVVVEPKSRSNTSFSNKFMKKKPNSTENTPVKLNKSITDPDLKSNKPLVNKSGSVSSALNKVASFTSKYAKPKKLVNLSDSDLDMDISVDEDIMKEVQNEKKFINRKSKPPAKPTQSLKSQEFSKSASLQNKTQTNSFSKENSDTDDNQVRNKFLKKKPVSENTSKAPTAKSNGGFLKDMMGRQSVETPIMSDDSDEINNVQFNIGSSSEISEVEERNRFLKKPLKSAGKPIATSTPSKGKSGGIKLGSKSGGIKLGSSLKYSTDVVLDSDDEDMAEYIAGLKSNTPSPEPRKTSLTKPNEARIKKAEKVTFRSKDDVRIQSALPSEESIPDSVSDDFGPVMNVMDLDSLEAASIPDTPSPVPTPSKRSHAQKNKPSPKMILEKDSTFNKHTKDKTKHKSNLKDNDIIKSKDKDKARDKSKEATTSLFYSMGLQSVDDLLGSVDSEKQIQSEMSDIQTVPSEVQSSYKYDSDFETDARTMTPMSIRSGARTQSRLSEIYTEDFESEPSGSKSPVSSVSDRTMTEVDETVSVTSSVTLPDTGSPRPGTKMSEYTDEFHSDISESVASNSDKHTSYSQSSYSSSSLSKSERTPPKKRKDEKETSKKKKAAKSRTVEVQTGADIALSYQWDPTQGQSAYMGDRYGLQYVDPTPIARQAVNADALEAMTSYNPAMLALNEMMREQLRLTQQFMQSQKYLHQSLAPSIDQSDYKYTTLEDTKQYIRRERKKRKKLTFEEALKMVQQEMDDRY</sequence>
<feature type="compositionally biased region" description="Basic and acidic residues" evidence="1">
    <location>
        <begin position="473"/>
        <end position="494"/>
    </location>
</feature>
<dbReference type="PANTHER" id="PTHR22409">
    <property type="entry name" value="CHROMOSOME 19 OPEN READING FRAME 44"/>
    <property type="match status" value="1"/>
</dbReference>
<keyword evidence="4" id="KW-1185">Reference proteome</keyword>
<evidence type="ECO:0000313" key="4">
    <source>
        <dbReference type="Proteomes" id="UP000749559"/>
    </source>
</evidence>
<dbReference type="InterPro" id="IPR027884">
    <property type="entry name" value="DUF4614"/>
</dbReference>
<feature type="compositionally biased region" description="Basic and acidic residues" evidence="1">
    <location>
        <begin position="658"/>
        <end position="673"/>
    </location>
</feature>
<dbReference type="InterPro" id="IPR040120">
    <property type="entry name" value="C19orf44-like"/>
</dbReference>
<feature type="compositionally biased region" description="Polar residues" evidence="1">
    <location>
        <begin position="97"/>
        <end position="109"/>
    </location>
</feature>
<accession>A0A8S4MUJ1</accession>
<proteinExistence type="predicted"/>
<dbReference type="EMBL" id="CAIIXF020000001">
    <property type="protein sequence ID" value="CAH1772490.1"/>
    <property type="molecule type" value="Genomic_DNA"/>
</dbReference>
<comment type="caution">
    <text evidence="3">The sequence shown here is derived from an EMBL/GenBank/DDBJ whole genome shotgun (WGS) entry which is preliminary data.</text>
</comment>
<feature type="region of interest" description="Disordered" evidence="1">
    <location>
        <begin position="351"/>
        <end position="497"/>
    </location>
</feature>
<dbReference type="PANTHER" id="PTHR22409:SF2">
    <property type="entry name" value="CHROMOSOME 19 OPEN READING FRAME 44"/>
    <property type="match status" value="1"/>
</dbReference>
<feature type="compositionally biased region" description="Basic and acidic residues" evidence="1">
    <location>
        <begin position="372"/>
        <end position="391"/>
    </location>
</feature>
<feature type="region of interest" description="Disordered" evidence="1">
    <location>
        <begin position="524"/>
        <end position="623"/>
    </location>
</feature>
<protein>
    <recommendedName>
        <fullName evidence="2">DUF4614 domain-containing protein</fullName>
    </recommendedName>
</protein>
<feature type="compositionally biased region" description="Polar residues" evidence="1">
    <location>
        <begin position="553"/>
        <end position="567"/>
    </location>
</feature>
<reference evidence="3" key="1">
    <citation type="submission" date="2022-03" db="EMBL/GenBank/DDBJ databases">
        <authorList>
            <person name="Martin C."/>
        </authorList>
    </citation>
    <scope>NUCLEOTIDE SEQUENCE</scope>
</reference>
<dbReference type="OrthoDB" id="2151530at2759"/>